<dbReference type="InterPro" id="IPR036165">
    <property type="entry name" value="YefM-like_sf"/>
</dbReference>
<keyword evidence="4" id="KW-1185">Reference proteome</keyword>
<evidence type="ECO:0008006" key="5">
    <source>
        <dbReference type="Google" id="ProtNLM"/>
    </source>
</evidence>
<name>S0NZL0_9ENTE</name>
<dbReference type="EMBL" id="ASWO01000001">
    <property type="protein sequence ID" value="EOT87002.1"/>
    <property type="molecule type" value="Genomic_DNA"/>
</dbReference>
<proteinExistence type="inferred from homology"/>
<dbReference type="eggNOG" id="ENOG5032YHR">
    <property type="taxonomic scope" value="Bacteria"/>
</dbReference>
<dbReference type="AlphaFoldDB" id="S0NZL0"/>
<evidence type="ECO:0000313" key="4">
    <source>
        <dbReference type="Proteomes" id="UP000015961"/>
    </source>
</evidence>
<dbReference type="SUPFAM" id="SSF143120">
    <property type="entry name" value="YefM-like"/>
    <property type="match status" value="1"/>
</dbReference>
<organism evidence="3 4">
    <name type="scientific">Enterococcus sulfureus ATCC 49903</name>
    <dbReference type="NCBI Taxonomy" id="1140003"/>
    <lineage>
        <taxon>Bacteria</taxon>
        <taxon>Bacillati</taxon>
        <taxon>Bacillota</taxon>
        <taxon>Bacilli</taxon>
        <taxon>Lactobacillales</taxon>
        <taxon>Enterococcaceae</taxon>
        <taxon>Enterococcus</taxon>
    </lineage>
</organism>
<keyword evidence="2" id="KW-0175">Coiled coil</keyword>
<dbReference type="OrthoDB" id="2418231at2"/>
<sequence length="176" mass="19890">MTFKKLEVPTSSITEVKKSPMDVFQQARKEKTGVYIFNREKIAGVMLTQELYESLVKELDDLRAKKEEIVVTNPPEATSQARSDELLELVKTKIVPNTTIAVKKLDEQLTDFGFSSKRDAFQGIDTLLEELQTTGKLTYVLAQANGTPFAIELIGEEDYQSTFVKKIIIKKILVKD</sequence>
<evidence type="ECO:0000256" key="2">
    <source>
        <dbReference type="SAM" id="Coils"/>
    </source>
</evidence>
<gene>
    <name evidence="3" type="ORF">I573_00057</name>
</gene>
<comment type="similarity">
    <text evidence="1">Belongs to the phD/YefM antitoxin family.</text>
</comment>
<accession>S0NZL0</accession>
<comment type="caution">
    <text evidence="3">The sequence shown here is derived from an EMBL/GenBank/DDBJ whole genome shotgun (WGS) entry which is preliminary data.</text>
</comment>
<dbReference type="PATRIC" id="fig|1140003.3.peg.54"/>
<evidence type="ECO:0000313" key="3">
    <source>
        <dbReference type="EMBL" id="EOT87002.1"/>
    </source>
</evidence>
<dbReference type="RefSeq" id="WP_016184550.1">
    <property type="nucleotide sequence ID" value="NZ_ASWO01000001.1"/>
</dbReference>
<evidence type="ECO:0000256" key="1">
    <source>
        <dbReference type="ARBA" id="ARBA00009981"/>
    </source>
</evidence>
<dbReference type="Proteomes" id="UP000015961">
    <property type="component" value="Unassembled WGS sequence"/>
</dbReference>
<dbReference type="STRING" id="1140003.OMY_00058"/>
<feature type="coiled-coil region" evidence="2">
    <location>
        <begin position="45"/>
        <end position="72"/>
    </location>
</feature>
<reference evidence="3 4" key="1">
    <citation type="submission" date="2013-03" db="EMBL/GenBank/DDBJ databases">
        <title>The Genome Sequence of Enterococcus sulfureus ATCC_49903 (PacBio/Illumina hybrid assembly).</title>
        <authorList>
            <consortium name="The Broad Institute Genomics Platform"/>
            <consortium name="The Broad Institute Genome Sequencing Center for Infectious Disease"/>
            <person name="Earl A."/>
            <person name="Russ C."/>
            <person name="Gilmore M."/>
            <person name="Surin D."/>
            <person name="Walker B."/>
            <person name="Young S."/>
            <person name="Zeng Q."/>
            <person name="Gargeya S."/>
            <person name="Fitzgerald M."/>
            <person name="Haas B."/>
            <person name="Abouelleil A."/>
            <person name="Allen A.W."/>
            <person name="Alvarado L."/>
            <person name="Arachchi H.M."/>
            <person name="Berlin A.M."/>
            <person name="Chapman S.B."/>
            <person name="Gainer-Dewar J."/>
            <person name="Goldberg J."/>
            <person name="Griggs A."/>
            <person name="Gujja S."/>
            <person name="Hansen M."/>
            <person name="Howarth C."/>
            <person name="Imamovic A."/>
            <person name="Ireland A."/>
            <person name="Larimer J."/>
            <person name="McCowan C."/>
            <person name="Murphy C."/>
            <person name="Pearson M."/>
            <person name="Poon T.W."/>
            <person name="Priest M."/>
            <person name="Roberts A."/>
            <person name="Saif S."/>
            <person name="Shea T."/>
            <person name="Sisk P."/>
            <person name="Sykes S."/>
            <person name="Wortman J."/>
            <person name="Nusbaum C."/>
            <person name="Birren B."/>
        </authorList>
    </citation>
    <scope>NUCLEOTIDE SEQUENCE [LARGE SCALE GENOMIC DNA]</scope>
    <source>
        <strain evidence="3 4">ATCC 49903</strain>
    </source>
</reference>
<protein>
    <recommendedName>
        <fullName evidence="5">Prevent-host-death protein</fullName>
    </recommendedName>
</protein>